<dbReference type="STRING" id="100787.A0A0G4MK28"/>
<dbReference type="PRINTS" id="PR00099">
    <property type="entry name" value="CPSGATASE"/>
</dbReference>
<proteinExistence type="predicted"/>
<dbReference type="Pfam" id="PF00117">
    <property type="entry name" value="GATase"/>
    <property type="match status" value="1"/>
</dbReference>
<sequence>PKYETIEWSNPNEKNLVAEVSIKTPKLYKPPASVTLKKHSSGRTIRVLCVDVGMKCNQLRCFLKRGVEVLVCPWDHDIVAAADQYDGLFISNGPGDPAMLDVTIKN</sequence>
<dbReference type="SUPFAM" id="SSF52317">
    <property type="entry name" value="Class I glutamine amidotransferase-like"/>
    <property type="match status" value="1"/>
</dbReference>
<dbReference type="InterPro" id="IPR029062">
    <property type="entry name" value="Class_I_gatase-like"/>
</dbReference>
<name>A0A0G4MK28_VERLO</name>
<dbReference type="AlphaFoldDB" id="A0A0G4MK28"/>
<keyword evidence="3" id="KW-1185">Reference proteome</keyword>
<dbReference type="Proteomes" id="UP000044602">
    <property type="component" value="Unassembled WGS sequence"/>
</dbReference>
<feature type="domain" description="Glutamine amidotransferase" evidence="1">
    <location>
        <begin position="49"/>
        <end position="103"/>
    </location>
</feature>
<evidence type="ECO:0000259" key="1">
    <source>
        <dbReference type="Pfam" id="PF00117"/>
    </source>
</evidence>
<reference evidence="2 3" key="1">
    <citation type="submission" date="2015-05" db="EMBL/GenBank/DDBJ databases">
        <authorList>
            <person name="Wang D.B."/>
            <person name="Wang M."/>
        </authorList>
    </citation>
    <scope>NUCLEOTIDE SEQUENCE [LARGE SCALE GENOMIC DNA]</scope>
    <source>
        <strain evidence="2">VL1</strain>
    </source>
</reference>
<dbReference type="Gene3D" id="3.40.50.880">
    <property type="match status" value="1"/>
</dbReference>
<dbReference type="EMBL" id="CVQH01023118">
    <property type="protein sequence ID" value="CRK34668.1"/>
    <property type="molecule type" value="Genomic_DNA"/>
</dbReference>
<evidence type="ECO:0000313" key="3">
    <source>
        <dbReference type="Proteomes" id="UP000044602"/>
    </source>
</evidence>
<evidence type="ECO:0000313" key="2">
    <source>
        <dbReference type="EMBL" id="CRK34668.1"/>
    </source>
</evidence>
<gene>
    <name evidence="2" type="ORF">BN1708_019564</name>
</gene>
<organism evidence="2 3">
    <name type="scientific">Verticillium longisporum</name>
    <name type="common">Verticillium dahliae var. longisporum</name>
    <dbReference type="NCBI Taxonomy" id="100787"/>
    <lineage>
        <taxon>Eukaryota</taxon>
        <taxon>Fungi</taxon>
        <taxon>Dikarya</taxon>
        <taxon>Ascomycota</taxon>
        <taxon>Pezizomycotina</taxon>
        <taxon>Sordariomycetes</taxon>
        <taxon>Hypocreomycetidae</taxon>
        <taxon>Glomerellales</taxon>
        <taxon>Plectosphaerellaceae</taxon>
        <taxon>Verticillium</taxon>
    </lineage>
</organism>
<feature type="non-terminal residue" evidence="2">
    <location>
        <position position="106"/>
    </location>
</feature>
<protein>
    <recommendedName>
        <fullName evidence="1">Glutamine amidotransferase domain-containing protein</fullName>
    </recommendedName>
</protein>
<accession>A0A0G4MK28</accession>
<dbReference type="InterPro" id="IPR017926">
    <property type="entry name" value="GATASE"/>
</dbReference>
<feature type="non-terminal residue" evidence="2">
    <location>
        <position position="1"/>
    </location>
</feature>